<organism evidence="1 2">
    <name type="scientific">Acipenser oxyrinchus oxyrinchus</name>
    <dbReference type="NCBI Taxonomy" id="40147"/>
    <lineage>
        <taxon>Eukaryota</taxon>
        <taxon>Metazoa</taxon>
        <taxon>Chordata</taxon>
        <taxon>Craniata</taxon>
        <taxon>Vertebrata</taxon>
        <taxon>Euteleostomi</taxon>
        <taxon>Actinopterygii</taxon>
        <taxon>Chondrostei</taxon>
        <taxon>Acipenseriformes</taxon>
        <taxon>Acipenseridae</taxon>
        <taxon>Acipenser</taxon>
    </lineage>
</organism>
<name>A0AAD8CXA5_ACIOX</name>
<proteinExistence type="predicted"/>
<evidence type="ECO:0000313" key="2">
    <source>
        <dbReference type="Proteomes" id="UP001230051"/>
    </source>
</evidence>
<keyword evidence="2" id="KW-1185">Reference proteome</keyword>
<dbReference type="Proteomes" id="UP001230051">
    <property type="component" value="Unassembled WGS sequence"/>
</dbReference>
<evidence type="ECO:0000313" key="1">
    <source>
        <dbReference type="EMBL" id="KAK1159338.1"/>
    </source>
</evidence>
<gene>
    <name evidence="1" type="ORF">AOXY_G21998</name>
</gene>
<comment type="caution">
    <text evidence="1">The sequence shown here is derived from an EMBL/GenBank/DDBJ whole genome shotgun (WGS) entry which is preliminary data.</text>
</comment>
<accession>A0AAD8CXA5</accession>
<reference evidence="1" key="1">
    <citation type="submission" date="2022-02" db="EMBL/GenBank/DDBJ databases">
        <title>Atlantic sturgeon de novo genome assembly.</title>
        <authorList>
            <person name="Stock M."/>
            <person name="Klopp C."/>
            <person name="Guiguen Y."/>
            <person name="Cabau C."/>
            <person name="Parinello H."/>
            <person name="Santidrian Yebra-Pimentel E."/>
            <person name="Kuhl H."/>
            <person name="Dirks R.P."/>
            <person name="Guessner J."/>
            <person name="Wuertz S."/>
            <person name="Du K."/>
            <person name="Schartl M."/>
        </authorList>
    </citation>
    <scope>NUCLEOTIDE SEQUENCE</scope>
    <source>
        <strain evidence="1">STURGEONOMICS-FGT-2020</strain>
        <tissue evidence="1">Whole blood</tissue>
    </source>
</reference>
<dbReference type="AlphaFoldDB" id="A0AAD8CXA5"/>
<dbReference type="EMBL" id="JAGXEW010000022">
    <property type="protein sequence ID" value="KAK1159338.1"/>
    <property type="molecule type" value="Genomic_DNA"/>
</dbReference>
<sequence length="107" mass="12138">MHRQQEAMTSKCIQKLEVDKAEGIMTLQTSDHDNKLSQNPTQTKEIVDIATLKHSAFSEKQNSCNGLSGEPYKCKGFQKQLNQSSWMHGENPLNNSMKFSWAVFCSQ</sequence>
<protein>
    <submittedName>
        <fullName evidence="1">Uncharacterized protein</fullName>
    </submittedName>
</protein>